<accession>A0A0V0HZB6</accession>
<feature type="domain" description="Probable ubiquitin-like-specific protease 2A/B PH" evidence="1">
    <location>
        <begin position="18"/>
        <end position="100"/>
    </location>
</feature>
<evidence type="ECO:0000313" key="2">
    <source>
        <dbReference type="EMBL" id="JAP25523.1"/>
    </source>
</evidence>
<dbReference type="EMBL" id="GEDG01013202">
    <property type="protein sequence ID" value="JAP25523.1"/>
    <property type="molecule type" value="Transcribed_RNA"/>
</dbReference>
<dbReference type="InterPro" id="IPR057375">
    <property type="entry name" value="ULP2A/B_PH"/>
</dbReference>
<name>A0A0V0HZB6_SOLCH</name>
<sequence length="103" mass="11547">MFHLPFCYFFAESSGGCKPDHIMYEDTYSTSSILTFSCSSIKLEGSFGMRLPFTSEWTLCDIITINSEWCKSVETALVELYLKSKDSDVANTDNESSGLRGVQ</sequence>
<dbReference type="AlphaFoldDB" id="A0A0V0HZB6"/>
<proteinExistence type="predicted"/>
<organism evidence="2">
    <name type="scientific">Solanum chacoense</name>
    <name type="common">Chaco potato</name>
    <dbReference type="NCBI Taxonomy" id="4108"/>
    <lineage>
        <taxon>Eukaryota</taxon>
        <taxon>Viridiplantae</taxon>
        <taxon>Streptophyta</taxon>
        <taxon>Embryophyta</taxon>
        <taxon>Tracheophyta</taxon>
        <taxon>Spermatophyta</taxon>
        <taxon>Magnoliopsida</taxon>
        <taxon>eudicotyledons</taxon>
        <taxon>Gunneridae</taxon>
        <taxon>Pentapetalae</taxon>
        <taxon>asterids</taxon>
        <taxon>lamiids</taxon>
        <taxon>Solanales</taxon>
        <taxon>Solanaceae</taxon>
        <taxon>Solanoideae</taxon>
        <taxon>Solaneae</taxon>
        <taxon>Solanum</taxon>
    </lineage>
</organism>
<reference evidence="2" key="1">
    <citation type="submission" date="2015-12" db="EMBL/GenBank/DDBJ databases">
        <title>Gene expression during late stages of embryo sac development: a critical building block for successful pollen-pistil interactions.</title>
        <authorList>
            <person name="Liu Y."/>
            <person name="Joly V."/>
            <person name="Sabar M."/>
            <person name="Matton D.P."/>
        </authorList>
    </citation>
    <scope>NUCLEOTIDE SEQUENCE</scope>
</reference>
<dbReference type="Pfam" id="PF25352">
    <property type="entry name" value="PH_ULP"/>
    <property type="match status" value="1"/>
</dbReference>
<dbReference type="PANTHER" id="PTHR47764">
    <property type="entry name" value="UBIQUITIN-LIKE-SPECIFIC PROTEASE 2B-RELATED"/>
    <property type="match status" value="1"/>
</dbReference>
<evidence type="ECO:0000259" key="1">
    <source>
        <dbReference type="Pfam" id="PF25352"/>
    </source>
</evidence>
<dbReference type="PANTHER" id="PTHR47764:SF2">
    <property type="entry name" value="UBIQUITIN-LIKE PROTEASE FAMILY PROFILE DOMAIN-CONTAINING PROTEIN"/>
    <property type="match status" value="1"/>
</dbReference>
<protein>
    <submittedName>
        <fullName evidence="2">Putative ovule protein</fullName>
    </submittedName>
</protein>